<dbReference type="GO" id="GO:0022857">
    <property type="term" value="F:transmembrane transporter activity"/>
    <property type="evidence" value="ECO:0007669"/>
    <property type="project" value="InterPro"/>
</dbReference>
<keyword evidence="5 7" id="KW-1133">Transmembrane helix</keyword>
<dbReference type="PANTHER" id="PTHR42718:SF46">
    <property type="entry name" value="BLR6921 PROTEIN"/>
    <property type="match status" value="1"/>
</dbReference>
<feature type="transmembrane region" description="Helical" evidence="7">
    <location>
        <begin position="368"/>
        <end position="390"/>
    </location>
</feature>
<dbReference type="NCBIfam" id="TIGR00711">
    <property type="entry name" value="efflux_EmrB"/>
    <property type="match status" value="1"/>
</dbReference>
<evidence type="ECO:0000313" key="10">
    <source>
        <dbReference type="Proteomes" id="UP001058003"/>
    </source>
</evidence>
<feature type="transmembrane region" description="Helical" evidence="7">
    <location>
        <begin position="410"/>
        <end position="432"/>
    </location>
</feature>
<feature type="transmembrane region" description="Helical" evidence="7">
    <location>
        <begin position="452"/>
        <end position="475"/>
    </location>
</feature>
<feature type="transmembrane region" description="Helical" evidence="7">
    <location>
        <begin position="24"/>
        <end position="48"/>
    </location>
</feature>
<reference evidence="9" key="1">
    <citation type="submission" date="2021-04" db="EMBL/GenBank/DDBJ databases">
        <title>Dactylosporangium aurantiacum NRRL B-8018 full assembly.</title>
        <authorList>
            <person name="Hartkoorn R.C."/>
            <person name="Beaudoing E."/>
            <person name="Hot D."/>
        </authorList>
    </citation>
    <scope>NUCLEOTIDE SEQUENCE</scope>
    <source>
        <strain evidence="9">NRRL B-8018</strain>
    </source>
</reference>
<dbReference type="InterPro" id="IPR020846">
    <property type="entry name" value="MFS_dom"/>
</dbReference>
<dbReference type="InterPro" id="IPR011701">
    <property type="entry name" value="MFS"/>
</dbReference>
<protein>
    <submittedName>
        <fullName evidence="9">DHA2 family efflux MFS transporter permease subunit</fullName>
    </submittedName>
</protein>
<evidence type="ECO:0000256" key="4">
    <source>
        <dbReference type="ARBA" id="ARBA00022692"/>
    </source>
</evidence>
<gene>
    <name evidence="9" type="ORF">Daura_21065</name>
</gene>
<dbReference type="Pfam" id="PF07690">
    <property type="entry name" value="MFS_1"/>
    <property type="match status" value="1"/>
</dbReference>
<evidence type="ECO:0000256" key="2">
    <source>
        <dbReference type="ARBA" id="ARBA00022448"/>
    </source>
</evidence>
<comment type="subcellular location">
    <subcellularLocation>
        <location evidence="1">Cell membrane</location>
        <topology evidence="1">Multi-pass membrane protein</topology>
    </subcellularLocation>
</comment>
<evidence type="ECO:0000256" key="7">
    <source>
        <dbReference type="SAM" id="Phobius"/>
    </source>
</evidence>
<feature type="transmembrane region" description="Helical" evidence="7">
    <location>
        <begin position="280"/>
        <end position="305"/>
    </location>
</feature>
<keyword evidence="2" id="KW-0813">Transport</keyword>
<feature type="domain" description="Major facilitator superfamily (MFS) profile" evidence="8">
    <location>
        <begin position="26"/>
        <end position="479"/>
    </location>
</feature>
<feature type="transmembrane region" description="Helical" evidence="7">
    <location>
        <begin position="180"/>
        <end position="203"/>
    </location>
</feature>
<dbReference type="Gene3D" id="1.20.1250.20">
    <property type="entry name" value="MFS general substrate transporter like domains"/>
    <property type="match status" value="1"/>
</dbReference>
<dbReference type="AlphaFoldDB" id="A0A9Q9IMM1"/>
<feature type="transmembrane region" description="Helical" evidence="7">
    <location>
        <begin position="92"/>
        <end position="111"/>
    </location>
</feature>
<dbReference type="EMBL" id="CP073767">
    <property type="protein sequence ID" value="UWZ58446.1"/>
    <property type="molecule type" value="Genomic_DNA"/>
</dbReference>
<dbReference type="InterPro" id="IPR004638">
    <property type="entry name" value="EmrB-like"/>
</dbReference>
<evidence type="ECO:0000256" key="3">
    <source>
        <dbReference type="ARBA" id="ARBA00022475"/>
    </source>
</evidence>
<feature type="transmembrane region" description="Helical" evidence="7">
    <location>
        <begin position="345"/>
        <end position="362"/>
    </location>
</feature>
<feature type="transmembrane region" description="Helical" evidence="7">
    <location>
        <begin position="152"/>
        <end position="174"/>
    </location>
</feature>
<dbReference type="OrthoDB" id="9807274at2"/>
<accession>A0A9Q9IMM1</accession>
<dbReference type="KEGG" id="daur:Daura_21065"/>
<keyword evidence="10" id="KW-1185">Reference proteome</keyword>
<keyword evidence="4 7" id="KW-0812">Transmembrane</keyword>
<dbReference type="InterPro" id="IPR036259">
    <property type="entry name" value="MFS_trans_sf"/>
</dbReference>
<feature type="transmembrane region" description="Helical" evidence="7">
    <location>
        <begin position="242"/>
        <end position="259"/>
    </location>
</feature>
<keyword evidence="3" id="KW-1003">Cell membrane</keyword>
<evidence type="ECO:0000313" key="9">
    <source>
        <dbReference type="EMBL" id="UWZ58446.1"/>
    </source>
</evidence>
<feature type="transmembrane region" description="Helical" evidence="7">
    <location>
        <begin position="215"/>
        <end position="236"/>
    </location>
</feature>
<dbReference type="PROSITE" id="PS50850">
    <property type="entry name" value="MFS"/>
    <property type="match status" value="1"/>
</dbReference>
<dbReference type="PANTHER" id="PTHR42718">
    <property type="entry name" value="MAJOR FACILITATOR SUPERFAMILY MULTIDRUG TRANSPORTER MFSC"/>
    <property type="match status" value="1"/>
</dbReference>
<dbReference type="RefSeq" id="WP_052388111.1">
    <property type="nucleotide sequence ID" value="NZ_CP073767.1"/>
</dbReference>
<dbReference type="Proteomes" id="UP001058003">
    <property type="component" value="Chromosome"/>
</dbReference>
<proteinExistence type="predicted"/>
<dbReference type="SUPFAM" id="SSF103473">
    <property type="entry name" value="MFS general substrate transporter"/>
    <property type="match status" value="1"/>
</dbReference>
<evidence type="ECO:0000256" key="6">
    <source>
        <dbReference type="ARBA" id="ARBA00023136"/>
    </source>
</evidence>
<evidence type="ECO:0000256" key="1">
    <source>
        <dbReference type="ARBA" id="ARBA00004651"/>
    </source>
</evidence>
<name>A0A9Q9IMM1_9ACTN</name>
<organism evidence="9 10">
    <name type="scientific">Dactylosporangium aurantiacum</name>
    <dbReference type="NCBI Taxonomy" id="35754"/>
    <lineage>
        <taxon>Bacteria</taxon>
        <taxon>Bacillati</taxon>
        <taxon>Actinomycetota</taxon>
        <taxon>Actinomycetes</taxon>
        <taxon>Micromonosporales</taxon>
        <taxon>Micromonosporaceae</taxon>
        <taxon>Dactylosporangium</taxon>
    </lineage>
</organism>
<feature type="transmembrane region" description="Helical" evidence="7">
    <location>
        <begin position="317"/>
        <end position="338"/>
    </location>
</feature>
<dbReference type="GO" id="GO:0005886">
    <property type="term" value="C:plasma membrane"/>
    <property type="evidence" value="ECO:0007669"/>
    <property type="project" value="UniProtKB-SubCell"/>
</dbReference>
<dbReference type="Gene3D" id="1.20.1720.10">
    <property type="entry name" value="Multidrug resistance protein D"/>
    <property type="match status" value="1"/>
</dbReference>
<sequence>MSIVDDAARVDPGAAPAAPDGRRWWALLVISFAQFMIVIDATVVNVMLPQLRADLGLTATGMQWVMSSYVLLFGGLLLLGGRLTDILGRRRVFIGGLALFTAGSALAGLAGGEATLLAARAVQGIGGAAIAPATLSILVTTFAEGKERNKAFGIWGTVIGVGASIGTLLGGAVVDIGWRWAFYINIPVGVLLVLGALLLVSGARPTGPRPPADTAGALTATGGMLLVVYAIVSVTTNGWTDPVTLAAAAGGLALLGVFLRIERSTAAPLLPLRLFRQRGVVAGSLGEFLTAGIMLPSFFLLPLYMQTVLGYSPLETGLAYIPTSLALMIVAPVLLQLIGRTGPRALYLIGTVLLGAMLVLMLDTPLRANYWTVLLPVTTLLGAGLVFCLVPTPVVGTSQATGDDAGATSAVLNTATQVGAAFGLAVVATVVQDRVATLVARGVDPIEALNAALHRGFAVLGVWVVLSFAVGLVGFRGLRGASGQAADAPAEARPAAAD</sequence>
<evidence type="ECO:0000259" key="8">
    <source>
        <dbReference type="PROSITE" id="PS50850"/>
    </source>
</evidence>
<keyword evidence="6 7" id="KW-0472">Membrane</keyword>
<feature type="transmembrane region" description="Helical" evidence="7">
    <location>
        <begin position="60"/>
        <end position="80"/>
    </location>
</feature>
<evidence type="ECO:0000256" key="5">
    <source>
        <dbReference type="ARBA" id="ARBA00022989"/>
    </source>
</evidence>
<feature type="transmembrane region" description="Helical" evidence="7">
    <location>
        <begin position="117"/>
        <end position="140"/>
    </location>
</feature>